<evidence type="ECO:0000313" key="1">
    <source>
        <dbReference type="EMBL" id="SCM73031.1"/>
    </source>
</evidence>
<reference evidence="1" key="1">
    <citation type="submission" date="2016-08" db="EMBL/GenBank/DDBJ databases">
        <authorList>
            <person name="Seilhamer J.J."/>
        </authorList>
    </citation>
    <scope>NUCLEOTIDE SEQUENCE</scope>
    <source>
        <strain evidence="1">86-1</strain>
    </source>
</reference>
<gene>
    <name evidence="1" type="ORF">KL86DES1_20989</name>
</gene>
<accession>A0A212L652</accession>
<sequence length="75" mass="8119">MIGKTPTLVDLIARRANDRRGSARDERDAQSLGGHLLKTGIVGNKDVKHKRTCGLMARPVSTSGFSSTKMCDSFT</sequence>
<proteinExistence type="predicted"/>
<name>A0A212L652_9BACT</name>
<dbReference type="AlphaFoldDB" id="A0A212L652"/>
<organism evidence="1">
    <name type="scientific">uncultured Desulfovibrio sp</name>
    <dbReference type="NCBI Taxonomy" id="167968"/>
    <lineage>
        <taxon>Bacteria</taxon>
        <taxon>Pseudomonadati</taxon>
        <taxon>Thermodesulfobacteriota</taxon>
        <taxon>Desulfovibrionia</taxon>
        <taxon>Desulfovibrionales</taxon>
        <taxon>Desulfovibrionaceae</taxon>
        <taxon>Desulfovibrio</taxon>
        <taxon>environmental samples</taxon>
    </lineage>
</organism>
<dbReference type="EMBL" id="FMJC01000002">
    <property type="protein sequence ID" value="SCM73031.1"/>
    <property type="molecule type" value="Genomic_DNA"/>
</dbReference>
<protein>
    <submittedName>
        <fullName evidence="1">Uncharacterized protein</fullName>
    </submittedName>
</protein>